<dbReference type="AlphaFoldDB" id="A0A120MYV7"/>
<proteinExistence type="predicted"/>
<accession>A0A120MYV7</accession>
<name>A0A120MYV7_9SPHI</name>
<keyword evidence="2" id="KW-1185">Reference proteome</keyword>
<protein>
    <submittedName>
        <fullName evidence="1">Uncharacterized protein</fullName>
    </submittedName>
</protein>
<dbReference type="EMBL" id="AP017313">
    <property type="protein sequence ID" value="BAU53966.1"/>
    <property type="molecule type" value="Genomic_DNA"/>
</dbReference>
<evidence type="ECO:0000313" key="2">
    <source>
        <dbReference type="Proteomes" id="UP000218263"/>
    </source>
</evidence>
<dbReference type="OrthoDB" id="1494015at2"/>
<gene>
    <name evidence="1" type="ORF">MgSA37_02137</name>
</gene>
<evidence type="ECO:0000313" key="1">
    <source>
        <dbReference type="EMBL" id="BAU53966.1"/>
    </source>
</evidence>
<dbReference type="RefSeq" id="WP_157750523.1">
    <property type="nucleotide sequence ID" value="NZ_AP017313.1"/>
</dbReference>
<reference evidence="1 2" key="1">
    <citation type="submission" date="2015-12" db="EMBL/GenBank/DDBJ databases">
        <title>Genome sequence of Mucilaginibacter gotjawali.</title>
        <authorList>
            <person name="Lee J.S."/>
            <person name="Lee K.C."/>
            <person name="Kim K.K."/>
            <person name="Lee B.W."/>
        </authorList>
    </citation>
    <scope>NUCLEOTIDE SEQUENCE [LARGE SCALE GENOMIC DNA]</scope>
    <source>
        <strain evidence="1 2">SA3-7</strain>
    </source>
</reference>
<organism evidence="1 2">
    <name type="scientific">Mucilaginibacter gotjawali</name>
    <dbReference type="NCBI Taxonomy" id="1550579"/>
    <lineage>
        <taxon>Bacteria</taxon>
        <taxon>Pseudomonadati</taxon>
        <taxon>Bacteroidota</taxon>
        <taxon>Sphingobacteriia</taxon>
        <taxon>Sphingobacteriales</taxon>
        <taxon>Sphingobacteriaceae</taxon>
        <taxon>Mucilaginibacter</taxon>
    </lineage>
</organism>
<dbReference type="Proteomes" id="UP000218263">
    <property type="component" value="Chromosome"/>
</dbReference>
<sequence length="236" mass="25311">MRSILIILFFILTIVSAKSYGQKWQPGRFTDVKGNIETGLIRFGSGKAPIRGEAFIEFKEDKKAEPFKLSASDLKSFVIARDSFVVAHAPGIETWAHNDFDFVRVVLDEDIKLYAAGGVKTGGGSGLSVEPGIGAGVGTGGVGAGVGGGVSIPIGGGGGGTYQKLVYYYGNNTANMKRLNDKNFEDIMCDIMGDYPDVVDKIRAKVYILENVDRLIAYFKQVKGAESSKPKAESPK</sequence>
<dbReference type="KEGG" id="mgot:MgSA37_02137"/>